<keyword evidence="8" id="KW-1185">Reference proteome</keyword>
<dbReference type="Gene3D" id="1.20.5.1160">
    <property type="entry name" value="Vasodilator-stimulated phosphoprotein"/>
    <property type="match status" value="2"/>
</dbReference>
<evidence type="ECO:0000256" key="3">
    <source>
        <dbReference type="PIRNR" id="PIRNR005546"/>
    </source>
</evidence>
<sequence length="625" mass="70951">MFTSTASKQTSSSQSTRSSLTSSSIGQGATYNGTSAIGQGARVSYVESPRSPRTPMQGHLGTRTSSSRTQVSTYTGSRGGSTGVGGSGRVLKMVTEMGSTAMATTALSDKVAKSFLEATEKEKQDLQHLNGRLENYIGRVKRLEDQNRRLVEELDQLRGQWGKDTSAIKVKYTDSLSKARKDIDDAARQKAEIDVKVARLRDDLDEYRGRYDELHSRQESEKGKYQQWTSAIADAQNELEMLRARYKQLNDEEKRLNGENARLWDEVQKAHADLDEETTGRIGFQDQVQTLMEELEFLRRIHEQEIKELQFLLSQAPAETREFFKNELALAIRDIKDEYEFIATQGKQDMESWYKLKVSEVQSSANRVVSEGGHQREEVSRMRHSMADMRGKLGDLEEKNARLEKEAQTLHSQLDDDHRQYEDAINYRDRELRRLREESQRFHIELQELLATKQILDAEIAIYRKMMEGEESRVGIYAEKVATRSTVEENESHSSNEIRTTTRFHRSAHGNVTFGDCDWHDGTFISLQNTHGSKDEDLSGYKVSRKLDNNQYINYVLPENTVLKAGKTLKLYARDHGPHSPPNSLVNAADETWGLGANVVTTLFNKEGEERATLAQKTASTQTPI</sequence>
<protein>
    <submittedName>
        <fullName evidence="9">Intermediate filament protein</fullName>
    </submittedName>
</protein>
<accession>A0AAF3EMP1</accession>
<dbReference type="GO" id="GO:0005652">
    <property type="term" value="C:nuclear lamina"/>
    <property type="evidence" value="ECO:0007669"/>
    <property type="project" value="TreeGrafter"/>
</dbReference>
<organism evidence="8 9">
    <name type="scientific">Mesorhabditis belari</name>
    <dbReference type="NCBI Taxonomy" id="2138241"/>
    <lineage>
        <taxon>Eukaryota</taxon>
        <taxon>Metazoa</taxon>
        <taxon>Ecdysozoa</taxon>
        <taxon>Nematoda</taxon>
        <taxon>Chromadorea</taxon>
        <taxon>Rhabditida</taxon>
        <taxon>Rhabditina</taxon>
        <taxon>Rhabditomorpha</taxon>
        <taxon>Rhabditoidea</taxon>
        <taxon>Rhabditidae</taxon>
        <taxon>Mesorhabditinae</taxon>
        <taxon>Mesorhabditis</taxon>
    </lineage>
</organism>
<name>A0AAF3EMP1_9BILA</name>
<evidence type="ECO:0000256" key="5">
    <source>
        <dbReference type="SAM" id="MobiDB-lite"/>
    </source>
</evidence>
<feature type="compositionally biased region" description="Low complexity" evidence="5">
    <location>
        <begin position="62"/>
        <end position="76"/>
    </location>
</feature>
<evidence type="ECO:0000256" key="1">
    <source>
        <dbReference type="ARBA" id="ARBA00022754"/>
    </source>
</evidence>
<reference evidence="9" key="1">
    <citation type="submission" date="2024-02" db="UniProtKB">
        <authorList>
            <consortium name="WormBaseParasite"/>
        </authorList>
    </citation>
    <scope>IDENTIFICATION</scope>
</reference>
<dbReference type="PIRSF" id="PIRSF005546">
    <property type="entry name" value="Intermed_filamnt_Ifb-2"/>
    <property type="match status" value="1"/>
</dbReference>
<dbReference type="InterPro" id="IPR001322">
    <property type="entry name" value="Lamin_tail_dom"/>
</dbReference>
<dbReference type="InterPro" id="IPR036415">
    <property type="entry name" value="Lamin_tail_dom_sf"/>
</dbReference>
<dbReference type="WBParaSite" id="MBELARI_LOCUS15305">
    <property type="protein sequence ID" value="MBELARI_LOCUS15305"/>
    <property type="gene ID" value="MBELARI_LOCUS15305"/>
</dbReference>
<feature type="domain" description="LTD" evidence="6">
    <location>
        <begin position="500"/>
        <end position="618"/>
    </location>
</feature>
<evidence type="ECO:0000259" key="6">
    <source>
        <dbReference type="PROSITE" id="PS51841"/>
    </source>
</evidence>
<feature type="compositionally biased region" description="Low complexity" evidence="5">
    <location>
        <begin position="1"/>
        <end position="24"/>
    </location>
</feature>
<dbReference type="AlphaFoldDB" id="A0AAF3EMP1"/>
<feature type="domain" description="IF rod" evidence="7">
    <location>
        <begin position="122"/>
        <end position="474"/>
    </location>
</feature>
<evidence type="ECO:0000313" key="8">
    <source>
        <dbReference type="Proteomes" id="UP000887575"/>
    </source>
</evidence>
<dbReference type="Pfam" id="PF00038">
    <property type="entry name" value="Filament"/>
    <property type="match status" value="1"/>
</dbReference>
<evidence type="ECO:0000256" key="4">
    <source>
        <dbReference type="SAM" id="Coils"/>
    </source>
</evidence>
<proteinExistence type="inferred from homology"/>
<evidence type="ECO:0000313" key="9">
    <source>
        <dbReference type="WBParaSite" id="MBELARI_LOCUS15305"/>
    </source>
</evidence>
<dbReference type="GO" id="GO:0005200">
    <property type="term" value="F:structural constituent of cytoskeleton"/>
    <property type="evidence" value="ECO:0007669"/>
    <property type="project" value="TreeGrafter"/>
</dbReference>
<dbReference type="InterPro" id="IPR016451">
    <property type="entry name" value="Intermed_filament_ifa/ifb"/>
</dbReference>
<dbReference type="SUPFAM" id="SSF64593">
    <property type="entry name" value="Intermediate filament protein, coiled coil region"/>
    <property type="match status" value="2"/>
</dbReference>
<feature type="coiled-coil region" evidence="4">
    <location>
        <begin position="116"/>
        <end position="259"/>
    </location>
</feature>
<dbReference type="InterPro" id="IPR039008">
    <property type="entry name" value="IF_rod_dom"/>
</dbReference>
<keyword evidence="2 3" id="KW-0175">Coiled coil</keyword>
<dbReference type="Pfam" id="PF00932">
    <property type="entry name" value="LTD"/>
    <property type="match status" value="1"/>
</dbReference>
<dbReference type="PANTHER" id="PTHR45721:SF6">
    <property type="entry name" value="INTERMEDIATE FILAMENT PROTEIN IFB-1"/>
    <property type="match status" value="1"/>
</dbReference>
<dbReference type="Gene3D" id="1.20.5.170">
    <property type="match status" value="1"/>
</dbReference>
<dbReference type="SUPFAM" id="SSF74853">
    <property type="entry name" value="Lamin A/C globular tail domain"/>
    <property type="match status" value="1"/>
</dbReference>
<dbReference type="GO" id="GO:0007097">
    <property type="term" value="P:nuclear migration"/>
    <property type="evidence" value="ECO:0007669"/>
    <property type="project" value="TreeGrafter"/>
</dbReference>
<keyword evidence="1 3" id="KW-0403">Intermediate filament</keyword>
<dbReference type="GO" id="GO:0090435">
    <property type="term" value="P:protein localization to nuclear envelope"/>
    <property type="evidence" value="ECO:0007669"/>
    <property type="project" value="TreeGrafter"/>
</dbReference>
<dbReference type="Gene3D" id="1.20.5.500">
    <property type="entry name" value="Single helix bin"/>
    <property type="match status" value="1"/>
</dbReference>
<feature type="coiled-coil region" evidence="4">
    <location>
        <begin position="386"/>
        <end position="452"/>
    </location>
</feature>
<feature type="compositionally biased region" description="Gly residues" evidence="5">
    <location>
        <begin position="77"/>
        <end position="88"/>
    </location>
</feature>
<feature type="compositionally biased region" description="Polar residues" evidence="5">
    <location>
        <begin position="25"/>
        <end position="37"/>
    </location>
</feature>
<dbReference type="FunFam" id="1.20.5.170:FF:000058">
    <property type="entry name" value="Intermediate filament protein B"/>
    <property type="match status" value="1"/>
</dbReference>
<dbReference type="GO" id="GO:0006998">
    <property type="term" value="P:nuclear envelope organization"/>
    <property type="evidence" value="ECO:0007669"/>
    <property type="project" value="TreeGrafter"/>
</dbReference>
<evidence type="ECO:0000259" key="7">
    <source>
        <dbReference type="PROSITE" id="PS51842"/>
    </source>
</evidence>
<dbReference type="PANTHER" id="PTHR45721">
    <property type="entry name" value="LAMIN DM0-RELATED"/>
    <property type="match status" value="1"/>
</dbReference>
<feature type="region of interest" description="Disordered" evidence="5">
    <location>
        <begin position="1"/>
        <end position="88"/>
    </location>
</feature>
<dbReference type="Proteomes" id="UP000887575">
    <property type="component" value="Unassembled WGS sequence"/>
</dbReference>
<dbReference type="GO" id="GO:0051664">
    <property type="term" value="P:nuclear pore localization"/>
    <property type="evidence" value="ECO:0007669"/>
    <property type="project" value="TreeGrafter"/>
</dbReference>
<dbReference type="Gene3D" id="2.60.40.1260">
    <property type="entry name" value="Lamin Tail domain"/>
    <property type="match status" value="1"/>
</dbReference>
<comment type="similarity">
    <text evidence="3">Belongs to the intermediate filament family.</text>
</comment>
<dbReference type="PROSITE" id="PS51841">
    <property type="entry name" value="LTD"/>
    <property type="match status" value="1"/>
</dbReference>
<dbReference type="SMART" id="SM01391">
    <property type="entry name" value="Filament"/>
    <property type="match status" value="1"/>
</dbReference>
<evidence type="ECO:0000256" key="2">
    <source>
        <dbReference type="ARBA" id="ARBA00023054"/>
    </source>
</evidence>
<dbReference type="GO" id="GO:0005882">
    <property type="term" value="C:intermediate filament"/>
    <property type="evidence" value="ECO:0007669"/>
    <property type="project" value="UniProtKB-UniRule"/>
</dbReference>
<dbReference type="PROSITE" id="PS51842">
    <property type="entry name" value="IF_ROD_2"/>
    <property type="match status" value="1"/>
</dbReference>
<dbReference type="GO" id="GO:0031507">
    <property type="term" value="P:heterochromatin formation"/>
    <property type="evidence" value="ECO:0007669"/>
    <property type="project" value="TreeGrafter"/>
</dbReference>